<evidence type="ECO:0000313" key="13">
    <source>
        <dbReference type="Proteomes" id="UP000501346"/>
    </source>
</evidence>
<gene>
    <name evidence="12" type="primary">MDM12_2</name>
    <name evidence="9" type="synonym">MDM12</name>
    <name evidence="12" type="ORF">GRS66_010677</name>
</gene>
<evidence type="ECO:0000256" key="9">
    <source>
        <dbReference type="HAMAP-Rule" id="MF_03104"/>
    </source>
</evidence>
<evidence type="ECO:0000256" key="8">
    <source>
        <dbReference type="ARBA" id="ARBA00023136"/>
    </source>
</evidence>
<organism evidence="12 13">
    <name type="scientific">Saccharomyces pastorianus</name>
    <name type="common">Lager yeast</name>
    <name type="synonym">Saccharomyces cerevisiae x Saccharomyces eubayanus</name>
    <dbReference type="NCBI Taxonomy" id="27292"/>
    <lineage>
        <taxon>Eukaryota</taxon>
        <taxon>Fungi</taxon>
        <taxon>Dikarya</taxon>
        <taxon>Ascomycota</taxon>
        <taxon>Saccharomycotina</taxon>
        <taxon>Saccharomycetes</taxon>
        <taxon>Saccharomycetales</taxon>
        <taxon>Saccharomycetaceae</taxon>
        <taxon>Saccharomyces</taxon>
    </lineage>
</organism>
<dbReference type="CDD" id="cd21672">
    <property type="entry name" value="SMP_Mdm12"/>
    <property type="match status" value="1"/>
</dbReference>
<keyword evidence="13" id="KW-1185">Reference proteome</keyword>
<keyword evidence="6" id="KW-0446">Lipid-binding</keyword>
<keyword evidence="4 9" id="KW-0256">Endoplasmic reticulum</keyword>
<dbReference type="PROSITE" id="PS51847">
    <property type="entry name" value="SMP"/>
    <property type="match status" value="1"/>
</dbReference>
<keyword evidence="8 9" id="KW-0472">Membrane</keyword>
<reference evidence="12 13" key="1">
    <citation type="journal article" date="2019" name="BMC Genomics">
        <title>Chromosome level assembly and comparative genome analysis confirm lager-brewing yeasts originated from a single hybridization.</title>
        <authorList>
            <person name="Salazar A.N."/>
            <person name="Gorter de Vries A.R."/>
            <person name="van den Broek M."/>
            <person name="Brouwers N."/>
            <person name="de la Torre Cortes P."/>
            <person name="Kuijpers N.G.A."/>
            <person name="Daran J.G."/>
            <person name="Abeel T."/>
        </authorList>
    </citation>
    <scope>NUCLEOTIDE SEQUENCE [LARGE SCALE GENOMIC DNA]</scope>
    <source>
        <strain evidence="12 13">CBS 1483</strain>
    </source>
</reference>
<keyword evidence="2" id="KW-0813">Transport</keyword>
<evidence type="ECO:0000256" key="6">
    <source>
        <dbReference type="ARBA" id="ARBA00023121"/>
    </source>
</evidence>
<dbReference type="PANTHER" id="PTHR28204">
    <property type="entry name" value="MITOCHONDRIAL DISTRIBUTION AND MORPHOLOGY PROTEIN 12"/>
    <property type="match status" value="1"/>
</dbReference>
<keyword evidence="7 9" id="KW-0496">Mitochondrion</keyword>
<proteinExistence type="inferred from homology"/>
<sequence>MSFDINWSTLESDNRLNDLIRKHLNSYLQTTQLPSYVSNLRVLDFDLGKVGPAITLKEITDPLDEFYDSIRDELENNEAEENDNNKNEHEHANIEHRVVNQENINEDSEPLVIMPSPNDVQFLLEAEYKGDLLVTIGADLVLNYPVEKFMTLPVKLSISDIGLHSLCIAAYLSKQLFFSFLCDVSDPALDDSQIILDPKGPILAATKPLERISIVRSMKIETEIGEQYQGQGSILRSVGELEQFMFTISKDFLRKELAWPSWINLDFNDDGEQ</sequence>
<comment type="similarity">
    <text evidence="9">Belongs to the MDM12 family.</text>
</comment>
<evidence type="ECO:0000313" key="12">
    <source>
        <dbReference type="EMBL" id="QID87977.1"/>
    </source>
</evidence>
<keyword evidence="5" id="KW-0445">Lipid transport</keyword>
<evidence type="ECO:0000256" key="7">
    <source>
        <dbReference type="ARBA" id="ARBA00023128"/>
    </source>
</evidence>
<comment type="function">
    <text evidence="9">Component of the ERMES/MDM complex, which serves as a molecular tether to connect the endoplasmic reticulum (ER) and mitochondria. Components of this complex are involved in the control of mitochondrial shape and protein biogenesis, and function in nonvesicular lipid trafficking between the ER and mitochondria. MDM12 is required for the interaction of the ER-resident membrane protein MMM1 and the outer mitochondrial membrane-resident beta-barrel protein MDM10. The MDM12-MMM1 subcomplex functions in the major beta-barrel assembly pathway that is responsible for biogenesis of all mitochondrial outer membrane beta-barrel proteins, and acts in a late step after the SAM complex. The MDM10-MDM12-MMM1 subcomplex further acts in the TOM40-specific pathway after the action of the MDM12-MMM1 complex. Essential for establishing and maintaining the structure of mitochondria and maintenance of mtDNA nucleoids.</text>
</comment>
<keyword evidence="3 9" id="KW-1000">Mitochondrion outer membrane</keyword>
<dbReference type="OrthoDB" id="3356905at2759"/>
<dbReference type="PANTHER" id="PTHR28204:SF1">
    <property type="entry name" value="MITOCHONDRIAL DISTRIBUTION AND MORPHOLOGY PROTEIN 12"/>
    <property type="match status" value="1"/>
</dbReference>
<dbReference type="AlphaFoldDB" id="A0A6C1EGW5"/>
<dbReference type="InterPro" id="IPR027532">
    <property type="entry name" value="Mdm12"/>
</dbReference>
<accession>A0A6C1EGW5</accession>
<dbReference type="InterPro" id="IPR031468">
    <property type="entry name" value="SMP_LBD"/>
</dbReference>
<name>A0A6C1EGW5_SACPS</name>
<comment type="subcellular location">
    <subcellularLocation>
        <location evidence="1">Membrane</location>
    </subcellularLocation>
    <subcellularLocation>
        <location evidence="9">Mitochondrion outer membrane</location>
        <topology evidence="9">Peripheral membrane protein</topology>
        <orientation evidence="9">Cytoplasmic side</orientation>
    </subcellularLocation>
    <subcellularLocation>
        <location evidence="9">Endoplasmic reticulum membrane</location>
        <topology evidence="9">Peripheral membrane protein</topology>
        <orientation evidence="9">Cytoplasmic side</orientation>
    </subcellularLocation>
    <text evidence="9">The ERMES/MDM complex localizes to a few discrete foci (around 10 per single cell), that represent mitochondria-endoplasmic reticulum junctions. These foci are often found next to mtDNA nucleoids.</text>
</comment>
<dbReference type="Pfam" id="PF26544">
    <property type="entry name" value="Mdm12"/>
    <property type="match status" value="1"/>
</dbReference>
<comment type="subunit">
    <text evidence="9">Component of the ER-mitochondria encounter structure (ERMES) or MDM complex, composed of MMM1, MDM10, MDM12 and MDM34. A MMM1 homodimer associates with one molecule of MDM12 on each side in a pairwise head-to-tail manner, and the SMP-LTD domains of MMM1 and MDM12 generate a continuous hydrophobic tunnel for phospholipid trafficking. Interacts with PUF3.</text>
</comment>
<keyword evidence="10" id="KW-0175">Coiled coil</keyword>
<dbReference type="GO" id="GO:0008289">
    <property type="term" value="F:lipid binding"/>
    <property type="evidence" value="ECO:0007669"/>
    <property type="project" value="UniProtKB-KW"/>
</dbReference>
<dbReference type="HAMAP" id="MF_03104">
    <property type="entry name" value="Mdm12"/>
    <property type="match status" value="1"/>
</dbReference>
<feature type="domain" description="SMP-LTD" evidence="11">
    <location>
        <begin position="1"/>
        <end position="268"/>
    </location>
</feature>
<dbReference type="Proteomes" id="UP000501346">
    <property type="component" value="Chromosome SeXV-SeVIII"/>
</dbReference>
<evidence type="ECO:0000256" key="4">
    <source>
        <dbReference type="ARBA" id="ARBA00022824"/>
    </source>
</evidence>
<evidence type="ECO:0000256" key="5">
    <source>
        <dbReference type="ARBA" id="ARBA00023055"/>
    </source>
</evidence>
<protein>
    <recommendedName>
        <fullName evidence="9">Mitochondrial distribution and morphology protein 12</fullName>
    </recommendedName>
    <alternativeName>
        <fullName evidence="9">Mitochondrial inheritance component MDM12</fullName>
    </alternativeName>
</protein>
<feature type="coiled-coil region" evidence="10">
    <location>
        <begin position="70"/>
        <end position="97"/>
    </location>
</feature>
<dbReference type="GO" id="GO:0032865">
    <property type="term" value="C:ERMES complex"/>
    <property type="evidence" value="ECO:0007669"/>
    <property type="project" value="UniProtKB-UniRule"/>
</dbReference>
<dbReference type="EMBL" id="CP049012">
    <property type="protein sequence ID" value="QID87977.1"/>
    <property type="molecule type" value="Genomic_DNA"/>
</dbReference>
<evidence type="ECO:0000256" key="2">
    <source>
        <dbReference type="ARBA" id="ARBA00022448"/>
    </source>
</evidence>
<dbReference type="GO" id="GO:0005789">
    <property type="term" value="C:endoplasmic reticulum membrane"/>
    <property type="evidence" value="ECO:0007669"/>
    <property type="project" value="UniProtKB-SubCell"/>
</dbReference>
<evidence type="ECO:0000259" key="11">
    <source>
        <dbReference type="PROSITE" id="PS51847"/>
    </source>
</evidence>
<dbReference type="GO" id="GO:1990456">
    <property type="term" value="P:mitochondrion-endoplasmic reticulum membrane tethering"/>
    <property type="evidence" value="ECO:0007669"/>
    <property type="project" value="TreeGrafter"/>
</dbReference>
<evidence type="ECO:0000256" key="10">
    <source>
        <dbReference type="SAM" id="Coils"/>
    </source>
</evidence>
<evidence type="ECO:0000256" key="3">
    <source>
        <dbReference type="ARBA" id="ARBA00022787"/>
    </source>
</evidence>
<dbReference type="GO" id="GO:0015914">
    <property type="term" value="P:phospholipid transport"/>
    <property type="evidence" value="ECO:0007669"/>
    <property type="project" value="TreeGrafter"/>
</dbReference>
<evidence type="ECO:0000256" key="1">
    <source>
        <dbReference type="ARBA" id="ARBA00004370"/>
    </source>
</evidence>
<dbReference type="GO" id="GO:0045040">
    <property type="term" value="P:protein insertion into mitochondrial outer membrane"/>
    <property type="evidence" value="ECO:0007669"/>
    <property type="project" value="UniProtKB-UniRule"/>
</dbReference>